<proteinExistence type="predicted"/>
<sequence length="89" mass="10358">MEDAKEVVAKHRLNDYKRLKRDVRKFLGDKIDRRQLQEAMDQIDALETKLPTVAISTLSVEDVQRSLQLELDVEDGEINHRGKSKNIQQ</sequence>
<comment type="caution">
    <text evidence="1">The sequence shown here is derived from an EMBL/GenBank/DDBJ whole genome shotgun (WGS) entry which is preliminary data.</text>
</comment>
<reference evidence="1 2" key="1">
    <citation type="journal article" date="2016" name="BMC Genomics">
        <title>Genome sequencing and secondary metabolism of the postharvest pathogen Penicillium griseofulvum.</title>
        <authorList>
            <person name="Banani H."/>
            <person name="Marcet-Houben M."/>
            <person name="Ballester A.R."/>
            <person name="Abbruscato P."/>
            <person name="Gonzalez-Candelas L."/>
            <person name="Gabaldon T."/>
            <person name="Spadaro D."/>
        </authorList>
    </citation>
    <scope>NUCLEOTIDE SEQUENCE [LARGE SCALE GENOMIC DNA]</scope>
    <source>
        <strain evidence="1 2">PG3</strain>
    </source>
</reference>
<dbReference type="STRING" id="5078.A0A135LMR8"/>
<dbReference type="OMA" id="DSHDMEM"/>
<accession>A0A135LMR8</accession>
<evidence type="ECO:0000313" key="2">
    <source>
        <dbReference type="Proteomes" id="UP000070168"/>
    </source>
</evidence>
<dbReference type="GeneID" id="63709234"/>
<dbReference type="Proteomes" id="UP000070168">
    <property type="component" value="Unassembled WGS sequence"/>
</dbReference>
<dbReference type="EMBL" id="LHQR01000048">
    <property type="protein sequence ID" value="KXG50253.1"/>
    <property type="molecule type" value="Genomic_DNA"/>
</dbReference>
<keyword evidence="2" id="KW-1185">Reference proteome</keyword>
<protein>
    <submittedName>
        <fullName evidence="1">Uncharacterized protein</fullName>
    </submittedName>
</protein>
<dbReference type="RefSeq" id="XP_040648789.1">
    <property type="nucleotide sequence ID" value="XM_040793934.1"/>
</dbReference>
<dbReference type="AlphaFoldDB" id="A0A135LMR8"/>
<organism evidence="1 2">
    <name type="scientific">Penicillium patulum</name>
    <name type="common">Penicillium griseofulvum</name>
    <dbReference type="NCBI Taxonomy" id="5078"/>
    <lineage>
        <taxon>Eukaryota</taxon>
        <taxon>Fungi</taxon>
        <taxon>Dikarya</taxon>
        <taxon>Ascomycota</taxon>
        <taxon>Pezizomycotina</taxon>
        <taxon>Eurotiomycetes</taxon>
        <taxon>Eurotiomycetidae</taxon>
        <taxon>Eurotiales</taxon>
        <taxon>Aspergillaceae</taxon>
        <taxon>Penicillium</taxon>
    </lineage>
</organism>
<gene>
    <name evidence="1" type="ORF">PGRI_062200</name>
</gene>
<evidence type="ECO:0000313" key="1">
    <source>
        <dbReference type="EMBL" id="KXG50253.1"/>
    </source>
</evidence>
<name>A0A135LMR8_PENPA</name>
<dbReference type="OrthoDB" id="4363545at2759"/>